<feature type="region of interest" description="Disordered" evidence="6">
    <location>
        <begin position="432"/>
        <end position="476"/>
    </location>
</feature>
<evidence type="ECO:0000256" key="2">
    <source>
        <dbReference type="ARBA" id="ARBA00022490"/>
    </source>
</evidence>
<dbReference type="CDD" id="cd22963">
    <property type="entry name" value="DD_CrRSP4-like"/>
    <property type="match status" value="1"/>
</dbReference>
<gene>
    <name evidence="7" type="ORF">PHAECO_LOCUS10164</name>
</gene>
<dbReference type="AlphaFoldDB" id="A0A9P0DS78"/>
<dbReference type="InterPro" id="IPR006802">
    <property type="entry name" value="Radial_spoke"/>
</dbReference>
<keyword evidence="4" id="KW-0206">Cytoskeleton</keyword>
<organism evidence="7 8">
    <name type="scientific">Phaedon cochleariae</name>
    <name type="common">Mustard beetle</name>
    <dbReference type="NCBI Taxonomy" id="80249"/>
    <lineage>
        <taxon>Eukaryota</taxon>
        <taxon>Metazoa</taxon>
        <taxon>Ecdysozoa</taxon>
        <taxon>Arthropoda</taxon>
        <taxon>Hexapoda</taxon>
        <taxon>Insecta</taxon>
        <taxon>Pterygota</taxon>
        <taxon>Neoptera</taxon>
        <taxon>Endopterygota</taxon>
        <taxon>Coleoptera</taxon>
        <taxon>Polyphaga</taxon>
        <taxon>Cucujiformia</taxon>
        <taxon>Chrysomeloidea</taxon>
        <taxon>Chrysomelidae</taxon>
        <taxon>Chrysomelinae</taxon>
        <taxon>Chrysomelini</taxon>
        <taxon>Phaedon</taxon>
    </lineage>
</organism>
<dbReference type="Proteomes" id="UP001153737">
    <property type="component" value="Chromosome 6"/>
</dbReference>
<accession>A0A9P0DS78</accession>
<dbReference type="EMBL" id="OU896712">
    <property type="protein sequence ID" value="CAH1173759.1"/>
    <property type="molecule type" value="Genomic_DNA"/>
</dbReference>
<evidence type="ECO:0000256" key="4">
    <source>
        <dbReference type="ARBA" id="ARBA00023212"/>
    </source>
</evidence>
<keyword evidence="5" id="KW-0966">Cell projection</keyword>
<dbReference type="PANTHER" id="PTHR13159">
    <property type="entry name" value="RADIAL SPOKEHEAD-RELATED"/>
    <property type="match status" value="1"/>
</dbReference>
<feature type="compositionally biased region" description="Acidic residues" evidence="6">
    <location>
        <begin position="375"/>
        <end position="387"/>
    </location>
</feature>
<evidence type="ECO:0008006" key="9">
    <source>
        <dbReference type="Google" id="ProtNLM"/>
    </source>
</evidence>
<keyword evidence="2" id="KW-0963">Cytoplasm</keyword>
<feature type="compositionally biased region" description="Acidic residues" evidence="6">
    <location>
        <begin position="590"/>
        <end position="608"/>
    </location>
</feature>
<dbReference type="Pfam" id="PF04712">
    <property type="entry name" value="Radial_spoke"/>
    <property type="match status" value="1"/>
</dbReference>
<proteinExistence type="predicted"/>
<dbReference type="GO" id="GO:0001534">
    <property type="term" value="C:radial spoke"/>
    <property type="evidence" value="ECO:0007669"/>
    <property type="project" value="InterPro"/>
</dbReference>
<dbReference type="PANTHER" id="PTHR13159:SF0">
    <property type="entry name" value="RADIAL SPOKE HEAD 6 HOMOLOG A"/>
    <property type="match status" value="1"/>
</dbReference>
<feature type="compositionally biased region" description="Low complexity" evidence="6">
    <location>
        <begin position="388"/>
        <end position="398"/>
    </location>
</feature>
<dbReference type="GO" id="GO:0060294">
    <property type="term" value="P:cilium movement involved in cell motility"/>
    <property type="evidence" value="ECO:0007669"/>
    <property type="project" value="InterPro"/>
</dbReference>
<reference evidence="7" key="1">
    <citation type="submission" date="2022-01" db="EMBL/GenBank/DDBJ databases">
        <authorList>
            <person name="King R."/>
        </authorList>
    </citation>
    <scope>NUCLEOTIDE SEQUENCE</scope>
</reference>
<evidence type="ECO:0000256" key="5">
    <source>
        <dbReference type="ARBA" id="ARBA00023273"/>
    </source>
</evidence>
<reference evidence="7" key="2">
    <citation type="submission" date="2022-10" db="EMBL/GenBank/DDBJ databases">
        <authorList>
            <consortium name="ENA_rothamsted_submissions"/>
            <consortium name="culmorum"/>
            <person name="King R."/>
        </authorList>
    </citation>
    <scope>NUCLEOTIDE SEQUENCE</scope>
</reference>
<name>A0A9P0DS78_PHACE</name>
<protein>
    <recommendedName>
        <fullName evidence="9">Radial spokehead-like protein</fullName>
    </recommendedName>
</protein>
<feature type="region of interest" description="Disordered" evidence="6">
    <location>
        <begin position="577"/>
        <end position="608"/>
    </location>
</feature>
<evidence type="ECO:0000313" key="8">
    <source>
        <dbReference type="Proteomes" id="UP001153737"/>
    </source>
</evidence>
<dbReference type="GO" id="GO:0035082">
    <property type="term" value="P:axoneme assembly"/>
    <property type="evidence" value="ECO:0007669"/>
    <property type="project" value="TreeGrafter"/>
</dbReference>
<evidence type="ECO:0000256" key="6">
    <source>
        <dbReference type="SAM" id="MobiDB-lite"/>
    </source>
</evidence>
<evidence type="ECO:0000256" key="3">
    <source>
        <dbReference type="ARBA" id="ARBA00023069"/>
    </source>
</evidence>
<dbReference type="OrthoDB" id="272202at2759"/>
<keyword evidence="8" id="KW-1185">Reference proteome</keyword>
<sequence length="608" mass="69139">MTPVINDKQTSSIRQNHTCFKMITDYDLQGEDDGAVQIPNSETEFINAKTYLQMASANTGDNLYDHLTEVLNKILAERPENVIDFFEEYSRKVKERRFKPMTDHLEDMYVPPGRFDLANKMLLLLKPLPPSEPSTVDPDDLELADMSKNNMLELLYYLEHCGIGLPRTEMFFVMLSIRKLIHTEPIAHIRFWGKIFGTLKDYLVVECELKEEEYIKRNESYQDQVEPPISVEENQAEDSRIRKALDAIAKQQQLYGEGKTGKYPRDLPTAPKIQYEEAPEAPAEPSGVGINKKVYYVCNGVGDPWIQLPDATPKQIRVARQIYKSFTGNLEEPICTYPEFPGKEREFLRAQIARISAGTQICPLGYYTFGAAEMGEGEEEEEPEEAAGGETKTSYKPNPKYDPPPLKDLLDGSVSFWVHTAAYILPQGRTNWWNPSPMPDVNDEEMDEELGEEEEQEEQEKPKAERMEPETGPPLLTPLSEDASVEAVPPWSVRCSSGIIDNFAMAVVRSNLWPGAYCFSTQGKIFQNIYLGYGLKYMEHNFSPLPLPPVQQEYPIGPEILEMTDPSGADEEKWRIDHLPKPKEVVLAGEEAEPEEAGEEEEEEEDED</sequence>
<evidence type="ECO:0000256" key="1">
    <source>
        <dbReference type="ARBA" id="ARBA00004430"/>
    </source>
</evidence>
<feature type="compositionally biased region" description="Acidic residues" evidence="6">
    <location>
        <begin position="441"/>
        <end position="458"/>
    </location>
</feature>
<keyword evidence="3" id="KW-0969">Cilium</keyword>
<feature type="region of interest" description="Disordered" evidence="6">
    <location>
        <begin position="375"/>
        <end position="402"/>
    </location>
</feature>
<feature type="compositionally biased region" description="Basic and acidic residues" evidence="6">
    <location>
        <begin position="459"/>
        <end position="469"/>
    </location>
</feature>
<comment type="subcellular location">
    <subcellularLocation>
        <location evidence="1">Cytoplasm</location>
        <location evidence="1">Cytoskeleton</location>
        <location evidence="1">Cilium axoneme</location>
    </subcellularLocation>
</comment>
<evidence type="ECO:0000313" key="7">
    <source>
        <dbReference type="EMBL" id="CAH1173759.1"/>
    </source>
</evidence>